<proteinExistence type="predicted"/>
<name>A0A1B4FNW0_9BURK</name>
<keyword evidence="2" id="KW-1185">Reference proteome</keyword>
<sequence>MRRRSIGTIEDRCDVARHEAPHCATASTKRSTCVARHAGRCVQTAETDVRELGSHVIVRNPPFRCDDRIG</sequence>
<dbReference type="KEGG" id="buu:WS70_27050"/>
<evidence type="ECO:0000313" key="1">
    <source>
        <dbReference type="EMBL" id="AOJ05353.1"/>
    </source>
</evidence>
<dbReference type="EMBL" id="CP013387">
    <property type="protein sequence ID" value="AOJ05353.1"/>
    <property type="molecule type" value="Genomic_DNA"/>
</dbReference>
<dbReference type="AlphaFoldDB" id="A0A1B4FNW0"/>
<gene>
    <name evidence="1" type="ORF">WS70_27050</name>
</gene>
<accession>A0A1B4FNW0</accession>
<evidence type="ECO:0000313" key="2">
    <source>
        <dbReference type="Proteomes" id="UP000062519"/>
    </source>
</evidence>
<protein>
    <submittedName>
        <fullName evidence="1">Uncharacterized protein</fullName>
    </submittedName>
</protein>
<reference evidence="1 2" key="1">
    <citation type="submission" date="2015-12" db="EMBL/GenBank/DDBJ databases">
        <title>Diversity of Burkholderia near neighbor genomes.</title>
        <authorList>
            <person name="Sahl J."/>
            <person name="Wagner D."/>
            <person name="Keim P."/>
        </authorList>
    </citation>
    <scope>NUCLEOTIDE SEQUENCE [LARGE SCALE GENOMIC DNA]</scope>
    <source>
        <strain evidence="1 2">BDU6</strain>
    </source>
</reference>
<dbReference type="Proteomes" id="UP000062519">
    <property type="component" value="Chromosome 2"/>
</dbReference>
<organism evidence="1 2">
    <name type="scientific">Burkholderia mayonis</name>
    <dbReference type="NCBI Taxonomy" id="1385591"/>
    <lineage>
        <taxon>Bacteria</taxon>
        <taxon>Pseudomonadati</taxon>
        <taxon>Pseudomonadota</taxon>
        <taxon>Betaproteobacteria</taxon>
        <taxon>Burkholderiales</taxon>
        <taxon>Burkholderiaceae</taxon>
        <taxon>Burkholderia</taxon>
        <taxon>pseudomallei group</taxon>
    </lineage>
</organism>